<dbReference type="InterPro" id="IPR015943">
    <property type="entry name" value="WD40/YVTN_repeat-like_dom_sf"/>
</dbReference>
<protein>
    <recommendedName>
        <fullName evidence="3">Anaphase-promoting complex subunit 4 WD40 domain-containing protein</fullName>
    </recommendedName>
</protein>
<proteinExistence type="predicted"/>
<dbReference type="InterPro" id="IPR051150">
    <property type="entry name" value="SWT21/TCAB1_mRNA_Telomere"/>
</dbReference>
<organism evidence="1 2">
    <name type="scientific">Plasmodiophora brassicae</name>
    <name type="common">Clubroot disease agent</name>
    <dbReference type="NCBI Taxonomy" id="37360"/>
    <lineage>
        <taxon>Eukaryota</taxon>
        <taxon>Sar</taxon>
        <taxon>Rhizaria</taxon>
        <taxon>Endomyxa</taxon>
        <taxon>Phytomyxea</taxon>
        <taxon>Plasmodiophorida</taxon>
        <taxon>Plasmodiophoridae</taxon>
        <taxon>Plasmodiophora</taxon>
    </lineage>
</organism>
<dbReference type="Pfam" id="PF00400">
    <property type="entry name" value="WD40"/>
    <property type="match status" value="1"/>
</dbReference>
<dbReference type="SUPFAM" id="SSF50978">
    <property type="entry name" value="WD40 repeat-like"/>
    <property type="match status" value="1"/>
</dbReference>
<keyword evidence="2" id="KW-1185">Reference proteome</keyword>
<name>A0A0G4ITS5_PLABS</name>
<dbReference type="STRING" id="37360.A0A0G4ITS5"/>
<accession>A0A0G4ITS5</accession>
<dbReference type="OMA" id="IRTWILP"/>
<evidence type="ECO:0008006" key="3">
    <source>
        <dbReference type="Google" id="ProtNLM"/>
    </source>
</evidence>
<dbReference type="PANTHER" id="PTHR13211">
    <property type="entry name" value="TELOMERASE CAJAL BODY PROTEIN 1"/>
    <property type="match status" value="1"/>
</dbReference>
<dbReference type="SMART" id="SM00320">
    <property type="entry name" value="WD40"/>
    <property type="match status" value="5"/>
</dbReference>
<dbReference type="Gene3D" id="2.130.10.10">
    <property type="entry name" value="YVTN repeat-like/Quinoprotein amine dehydrogenase"/>
    <property type="match status" value="2"/>
</dbReference>
<dbReference type="InterPro" id="IPR036322">
    <property type="entry name" value="WD40_repeat_dom_sf"/>
</dbReference>
<gene>
    <name evidence="1" type="ORF">PBRA_006703</name>
</gene>
<dbReference type="OrthoDB" id="239865at2759"/>
<dbReference type="InterPro" id="IPR001680">
    <property type="entry name" value="WD40_rpt"/>
</dbReference>
<evidence type="ECO:0000313" key="1">
    <source>
        <dbReference type="EMBL" id="CEO98589.1"/>
    </source>
</evidence>
<dbReference type="PANTHER" id="PTHR13211:SF0">
    <property type="entry name" value="TELOMERASE CAJAL BODY PROTEIN 1"/>
    <property type="match status" value="1"/>
</dbReference>
<sequence length="386" mass="42613">MDLIWQSAQAPSCFKNVRWSPDGTCALTALDDGSIDLYELRHEDQGAAEMPRLRLDHVCRRREPEVVYDYLWNPLMTSQDPATCFFCTTARDQPVHIWDAFSGQLRSSIGAYDNGDDLYACLSIGITPDGATLYGGVSNGVFVFDLERGSRDRRRWTVKDPDGGDFYGLVSCMAFDRASGHGDIVALGSYSGMVGVFDEKSSSHLLTMPSHRRGVTSVKFSPCGLYLWSGGRCEPDLLCWDVRYAQVPLHRLPRVVGNHQRIDFDLERTGRYVITGGQDGIVRAYDVMEAPVPPSTAPAPAYFQYRVGPGLYFSALGDSCNGVGLHPSLPLAVTTSGQRHFPVDDADTDEERVDDDDVVDSAIRLWSVHLDAQRPVPASSPDYTNA</sequence>
<reference evidence="1 2" key="1">
    <citation type="submission" date="2015-02" db="EMBL/GenBank/DDBJ databases">
        <authorList>
            <person name="Chooi Y.-H."/>
        </authorList>
    </citation>
    <scope>NUCLEOTIDE SEQUENCE [LARGE SCALE GENOMIC DNA]</scope>
    <source>
        <strain evidence="1">E3</strain>
    </source>
</reference>
<dbReference type="EMBL" id="CDSF01000085">
    <property type="protein sequence ID" value="CEO98589.1"/>
    <property type="molecule type" value="Genomic_DNA"/>
</dbReference>
<dbReference type="AlphaFoldDB" id="A0A0G4ITS5"/>
<dbReference type="Proteomes" id="UP000039324">
    <property type="component" value="Unassembled WGS sequence"/>
</dbReference>
<evidence type="ECO:0000313" key="2">
    <source>
        <dbReference type="Proteomes" id="UP000039324"/>
    </source>
</evidence>